<evidence type="ECO:0000256" key="2">
    <source>
        <dbReference type="SAM" id="Phobius"/>
    </source>
</evidence>
<dbReference type="RefSeq" id="WP_187218352.1">
    <property type="nucleotide sequence ID" value="NZ_JABVED010000002.1"/>
</dbReference>
<keyword evidence="2" id="KW-0812">Transmembrane</keyword>
<evidence type="ECO:0000256" key="1">
    <source>
        <dbReference type="SAM" id="MobiDB-lite"/>
    </source>
</evidence>
<keyword evidence="4" id="KW-1185">Reference proteome</keyword>
<feature type="region of interest" description="Disordered" evidence="1">
    <location>
        <begin position="113"/>
        <end position="162"/>
    </location>
</feature>
<feature type="transmembrane region" description="Helical" evidence="2">
    <location>
        <begin position="56"/>
        <end position="76"/>
    </location>
</feature>
<reference evidence="3 4" key="1">
    <citation type="submission" date="2020-06" db="EMBL/GenBank/DDBJ databases">
        <title>Actinokineospora xiongansis sp. nov., isolated from soil of Baiyangdian.</title>
        <authorList>
            <person name="Zhang X."/>
        </authorList>
    </citation>
    <scope>NUCLEOTIDE SEQUENCE [LARGE SCALE GENOMIC DNA]</scope>
    <source>
        <strain evidence="3 4">HBU206404</strain>
    </source>
</reference>
<dbReference type="EMBL" id="JABVED010000002">
    <property type="protein sequence ID" value="MBC6446260.1"/>
    <property type="molecule type" value="Genomic_DNA"/>
</dbReference>
<protein>
    <submittedName>
        <fullName evidence="3">Uncharacterized protein</fullName>
    </submittedName>
</protein>
<organism evidence="3 4">
    <name type="scientific">Actinokineospora xionganensis</name>
    <dbReference type="NCBI Taxonomy" id="2684470"/>
    <lineage>
        <taxon>Bacteria</taxon>
        <taxon>Bacillati</taxon>
        <taxon>Actinomycetota</taxon>
        <taxon>Actinomycetes</taxon>
        <taxon>Pseudonocardiales</taxon>
        <taxon>Pseudonocardiaceae</taxon>
        <taxon>Actinokineospora</taxon>
    </lineage>
</organism>
<keyword evidence="2" id="KW-0472">Membrane</keyword>
<feature type="region of interest" description="Disordered" evidence="1">
    <location>
        <begin position="78"/>
        <end position="99"/>
    </location>
</feature>
<accession>A0ABR7L0P6</accession>
<keyword evidence="2" id="KW-1133">Transmembrane helix</keyword>
<gene>
    <name evidence="3" type="ORF">GPZ80_03605</name>
</gene>
<dbReference type="Proteomes" id="UP000734823">
    <property type="component" value="Unassembled WGS sequence"/>
</dbReference>
<name>A0ABR7L0P6_9PSEU</name>
<feature type="compositionally biased region" description="Polar residues" evidence="1">
    <location>
        <begin position="84"/>
        <end position="94"/>
    </location>
</feature>
<proteinExistence type="predicted"/>
<evidence type="ECO:0000313" key="3">
    <source>
        <dbReference type="EMBL" id="MBC6446260.1"/>
    </source>
</evidence>
<evidence type="ECO:0000313" key="4">
    <source>
        <dbReference type="Proteomes" id="UP000734823"/>
    </source>
</evidence>
<comment type="caution">
    <text evidence="3">The sequence shown here is derived from an EMBL/GenBank/DDBJ whole genome shotgun (WGS) entry which is preliminary data.</text>
</comment>
<sequence>MDRPTTGKRHVRSGSVHVTELIGKRIELPADIDDLVPHEPTSHRPPQSRAATMAKIAVLSVATATLCGAVAAATVITRDRESADTSARPSNQITGERALLPDELNRAVAGARLADPKTGSASATLNKGQVAGPAIPPARTGGAHGAQGADRVATGDTPQPVQIPEQVRPKTSSRELVIEYYRLIESDPTRAYALLSGDVFSTTLGQFLGSWSRVSKVEVLEVVEQANGVVAVVRMHLIGGSQLRIKQLLTVADTVPQRITGAELLSAQLN</sequence>